<dbReference type="Gene3D" id="1.10.510.10">
    <property type="entry name" value="Transferase(Phosphotransferase) domain 1"/>
    <property type="match status" value="1"/>
</dbReference>
<dbReference type="Pfam" id="PF00069">
    <property type="entry name" value="Pkinase"/>
    <property type="match status" value="1"/>
</dbReference>
<dbReference type="GO" id="GO:0043021">
    <property type="term" value="F:ribonucleoprotein complex binding"/>
    <property type="evidence" value="ECO:0007669"/>
    <property type="project" value="TreeGrafter"/>
</dbReference>
<reference evidence="2" key="1">
    <citation type="submission" date="2023-10" db="EMBL/GenBank/DDBJ databases">
        <title>Genome assemblies of two species of porcelain crab, Petrolisthes cinctipes and Petrolisthes manimaculis (Anomura: Porcellanidae).</title>
        <authorList>
            <person name="Angst P."/>
        </authorList>
    </citation>
    <scope>NUCLEOTIDE SEQUENCE</scope>
    <source>
        <strain evidence="2">PB745_01</strain>
        <tissue evidence="2">Gill</tissue>
    </source>
</reference>
<dbReference type="SUPFAM" id="SSF56112">
    <property type="entry name" value="Protein kinase-like (PK-like)"/>
    <property type="match status" value="1"/>
</dbReference>
<dbReference type="GO" id="GO:0046825">
    <property type="term" value="P:regulation of protein export from nucleus"/>
    <property type="evidence" value="ECO:0007669"/>
    <property type="project" value="TreeGrafter"/>
</dbReference>
<dbReference type="EMBL" id="JAWQEG010001704">
    <property type="protein sequence ID" value="KAK3877238.1"/>
    <property type="molecule type" value="Genomic_DNA"/>
</dbReference>
<dbReference type="Gene3D" id="3.30.70.330">
    <property type="match status" value="1"/>
</dbReference>
<feature type="domain" description="Protein kinase" evidence="1">
    <location>
        <begin position="27"/>
        <end position="295"/>
    </location>
</feature>
<dbReference type="SMART" id="SM00220">
    <property type="entry name" value="S_TKc"/>
    <property type="match status" value="1"/>
</dbReference>
<evidence type="ECO:0000313" key="2">
    <source>
        <dbReference type="EMBL" id="KAK3877238.1"/>
    </source>
</evidence>
<dbReference type="PANTHER" id="PTHR46962">
    <property type="entry name" value="SERINE/THREONINE-PROTEIN KINASE KIST"/>
    <property type="match status" value="1"/>
</dbReference>
<organism evidence="2 3">
    <name type="scientific">Petrolisthes cinctipes</name>
    <name type="common">Flat porcelain crab</name>
    <dbReference type="NCBI Taxonomy" id="88211"/>
    <lineage>
        <taxon>Eukaryota</taxon>
        <taxon>Metazoa</taxon>
        <taxon>Ecdysozoa</taxon>
        <taxon>Arthropoda</taxon>
        <taxon>Crustacea</taxon>
        <taxon>Multicrustacea</taxon>
        <taxon>Malacostraca</taxon>
        <taxon>Eumalacostraca</taxon>
        <taxon>Eucarida</taxon>
        <taxon>Decapoda</taxon>
        <taxon>Pleocyemata</taxon>
        <taxon>Anomura</taxon>
        <taxon>Galatheoidea</taxon>
        <taxon>Porcellanidae</taxon>
        <taxon>Petrolisthes</taxon>
    </lineage>
</organism>
<dbReference type="GO" id="GO:0045948">
    <property type="term" value="P:positive regulation of translational initiation"/>
    <property type="evidence" value="ECO:0007669"/>
    <property type="project" value="TreeGrafter"/>
</dbReference>
<sequence>MSSSSRQEHEFKELPPGLKVVTEFGTFTVSNGLAVGRCCEVYEGYLEGNSTKGDAVAVKVFRRHQEYRGALQREVHILHTLAKPGTHLAVQHIGETVWEGRDILVQELLGPTLRQVLISHHNSTASPWLTLTLATHVLRGLHNLHSSGCVHADLKPPNVLWDPNIAGFKLVDFGLAYSTSEHLSHAIQSRGYQAPESMKWNECKRESGESWSVSHQPGPSADIWSAGCIIAECLTGTRVSSEGDVAATVRSLLASAASRYPLSFLVQAWTFIARCVAKCPEDRPSADTLLSDPWLITENFQPTFHDLLLLPTPVVRLLNVTDPTTHHSCHIEGVEVAVVEVCKKYGTITNHHLEALTGKLYVEYEMWTHAEVAQAELNGTVFRDRTLVASFFPLSSWQEHKFF</sequence>
<evidence type="ECO:0000313" key="3">
    <source>
        <dbReference type="Proteomes" id="UP001286313"/>
    </source>
</evidence>
<dbReference type="SUPFAM" id="SSF54928">
    <property type="entry name" value="RNA-binding domain, RBD"/>
    <property type="match status" value="1"/>
</dbReference>
<accession>A0AAE1KMX0</accession>
<dbReference type="InterPro" id="IPR034372">
    <property type="entry name" value="UHMK1"/>
</dbReference>
<proteinExistence type="predicted"/>
<dbReference type="PROSITE" id="PS50011">
    <property type="entry name" value="PROTEIN_KINASE_DOM"/>
    <property type="match status" value="1"/>
</dbReference>
<dbReference type="Proteomes" id="UP001286313">
    <property type="component" value="Unassembled WGS sequence"/>
</dbReference>
<dbReference type="InterPro" id="IPR000719">
    <property type="entry name" value="Prot_kinase_dom"/>
</dbReference>
<dbReference type="GO" id="GO:0071598">
    <property type="term" value="C:neuronal ribonucleoprotein granule"/>
    <property type="evidence" value="ECO:0007669"/>
    <property type="project" value="TreeGrafter"/>
</dbReference>
<dbReference type="PANTHER" id="PTHR46962:SF1">
    <property type="entry name" value="SERINE_THREONINE-PROTEIN KINASE KIST"/>
    <property type="match status" value="1"/>
</dbReference>
<dbReference type="GO" id="GO:0005634">
    <property type="term" value="C:nucleus"/>
    <property type="evidence" value="ECO:0007669"/>
    <property type="project" value="TreeGrafter"/>
</dbReference>
<gene>
    <name evidence="2" type="ORF">Pcinc_018038</name>
</gene>
<dbReference type="AlphaFoldDB" id="A0AAE1KMX0"/>
<protein>
    <recommendedName>
        <fullName evidence="1">Protein kinase domain-containing protein</fullName>
    </recommendedName>
</protein>
<name>A0AAE1KMX0_PETCI</name>
<comment type="caution">
    <text evidence="2">The sequence shown here is derived from an EMBL/GenBank/DDBJ whole genome shotgun (WGS) entry which is preliminary data.</text>
</comment>
<evidence type="ECO:0000259" key="1">
    <source>
        <dbReference type="PROSITE" id="PS50011"/>
    </source>
</evidence>
<dbReference type="InterPro" id="IPR035979">
    <property type="entry name" value="RBD_domain_sf"/>
</dbReference>
<dbReference type="GO" id="GO:0003676">
    <property type="term" value="F:nucleic acid binding"/>
    <property type="evidence" value="ECO:0007669"/>
    <property type="project" value="InterPro"/>
</dbReference>
<keyword evidence="3" id="KW-1185">Reference proteome</keyword>
<dbReference type="GO" id="GO:0005524">
    <property type="term" value="F:ATP binding"/>
    <property type="evidence" value="ECO:0007669"/>
    <property type="project" value="InterPro"/>
</dbReference>
<dbReference type="InterPro" id="IPR011009">
    <property type="entry name" value="Kinase-like_dom_sf"/>
</dbReference>
<dbReference type="InterPro" id="IPR012677">
    <property type="entry name" value="Nucleotide-bd_a/b_plait_sf"/>
</dbReference>
<dbReference type="GO" id="GO:0004674">
    <property type="term" value="F:protein serine/threonine kinase activity"/>
    <property type="evidence" value="ECO:0007669"/>
    <property type="project" value="InterPro"/>
</dbReference>